<accession>A0A0G8CF62</accession>
<comment type="caution">
    <text evidence="2">The sequence shown here is derived from an EMBL/GenBank/DDBJ whole genome shotgun (WGS) entry which is preliminary data.</text>
</comment>
<feature type="domain" description="Knr4/Smi1-like" evidence="1">
    <location>
        <begin position="42"/>
        <end position="162"/>
    </location>
</feature>
<name>A0A0G8CF62_9BACI</name>
<dbReference type="EMBL" id="LCYN01000009">
    <property type="protein sequence ID" value="KKZ97661.1"/>
    <property type="molecule type" value="Genomic_DNA"/>
</dbReference>
<proteinExistence type="predicted"/>
<dbReference type="PATRIC" id="fig|1396.433.peg.693"/>
<sequence length="173" mass="20192">MHNIIMKKLEPVYGKDTKTVRTGTRVFGNIDKVNWMNVVNPPLSKEEIQVFEDEMETVFPEPYKYLLSLMNGSFLANLVRIAGQPKIGGLSEEEEYFQPFELQSFQQLYASKKILDSYFVFADSMDLGTIYAINEENRVLELHLRNKKVLRDLGTMEEWLDLLLEEAVRIDYK</sequence>
<evidence type="ECO:0000313" key="2">
    <source>
        <dbReference type="EMBL" id="KKZ97661.1"/>
    </source>
</evidence>
<gene>
    <name evidence="2" type="ORF">B4147_3188</name>
</gene>
<dbReference type="InterPro" id="IPR018958">
    <property type="entry name" value="Knr4/Smi1-like_dom"/>
</dbReference>
<dbReference type="Gene3D" id="3.40.1580.10">
    <property type="entry name" value="SMI1/KNR4-like"/>
    <property type="match status" value="1"/>
</dbReference>
<dbReference type="Proteomes" id="UP000035350">
    <property type="component" value="Unassembled WGS sequence"/>
</dbReference>
<reference evidence="2 3" key="1">
    <citation type="journal article" date="2015" name="Genome Announc.">
        <title>Next-Generation Whole-Genome Sequencing of Eight Strains of Bacillus cereus, Isolated from Food.</title>
        <authorList>
            <person name="Krawczyk A.O."/>
            <person name="de Jong A."/>
            <person name="Eijlander R.T."/>
            <person name="Berendsen E.M."/>
            <person name="Holsappel S."/>
            <person name="Wells-Bennik M.H."/>
            <person name="Kuipers O.P."/>
        </authorList>
    </citation>
    <scope>NUCLEOTIDE SEQUENCE [LARGE SCALE GENOMIC DNA]</scope>
    <source>
        <strain evidence="2 3">B4147</strain>
    </source>
</reference>
<dbReference type="AlphaFoldDB" id="A0A0G8CF62"/>
<dbReference type="SUPFAM" id="SSF160631">
    <property type="entry name" value="SMI1/KNR4-like"/>
    <property type="match status" value="1"/>
</dbReference>
<dbReference type="Pfam" id="PF09346">
    <property type="entry name" value="SMI1_KNR4"/>
    <property type="match status" value="1"/>
</dbReference>
<organism evidence="2 3">
    <name type="scientific">Bacillus wiedmannii</name>
    <dbReference type="NCBI Taxonomy" id="1890302"/>
    <lineage>
        <taxon>Bacteria</taxon>
        <taxon>Bacillati</taxon>
        <taxon>Bacillota</taxon>
        <taxon>Bacilli</taxon>
        <taxon>Bacillales</taxon>
        <taxon>Bacillaceae</taxon>
        <taxon>Bacillus</taxon>
        <taxon>Bacillus cereus group</taxon>
    </lineage>
</organism>
<protein>
    <recommendedName>
        <fullName evidence="1">Knr4/Smi1-like domain-containing protein</fullName>
    </recommendedName>
</protein>
<dbReference type="SMART" id="SM00860">
    <property type="entry name" value="SMI1_KNR4"/>
    <property type="match status" value="1"/>
</dbReference>
<evidence type="ECO:0000313" key="3">
    <source>
        <dbReference type="Proteomes" id="UP000035350"/>
    </source>
</evidence>
<dbReference type="RefSeq" id="WP_046958341.1">
    <property type="nucleotide sequence ID" value="NZ_JARMPN010000014.1"/>
</dbReference>
<evidence type="ECO:0000259" key="1">
    <source>
        <dbReference type="SMART" id="SM00860"/>
    </source>
</evidence>
<reference evidence="3" key="2">
    <citation type="submission" date="2015-04" db="EMBL/GenBank/DDBJ databases">
        <title>Draft Genome Sequences of Eight Spore-Forming Food Isolates of Bacillus cereus Genome sequencing.</title>
        <authorList>
            <person name="Krawcyk A.O."/>
            <person name="de Jong A."/>
            <person name="Eijlander R.T."/>
            <person name="Berendsen E.M."/>
            <person name="Holsappel S."/>
            <person name="Wells-Bennik M."/>
            <person name="Kuipers O.P."/>
        </authorList>
    </citation>
    <scope>NUCLEOTIDE SEQUENCE [LARGE SCALE GENOMIC DNA]</scope>
    <source>
        <strain evidence="3">B4147</strain>
    </source>
</reference>
<dbReference type="InterPro" id="IPR037883">
    <property type="entry name" value="Knr4/Smi1-like_sf"/>
</dbReference>